<evidence type="ECO:0000313" key="1">
    <source>
        <dbReference type="EMBL" id="KQM08623.1"/>
    </source>
</evidence>
<comment type="caution">
    <text evidence="1">The sequence shown here is derived from an EMBL/GenBank/DDBJ whole genome shotgun (WGS) entry which is preliminary data.</text>
</comment>
<dbReference type="EMBL" id="LIIK01000028">
    <property type="protein sequence ID" value="KQM08623.1"/>
    <property type="molecule type" value="Genomic_DNA"/>
</dbReference>
<sequence>MRTFDELLNSQNRLSRKEMAGIGGGYRYKYRVECNDGTVVGGEIDIADDLDWDEESKIWRGLVDANCNGGGRGIAC</sequence>
<dbReference type="AlphaFoldDB" id="A0A0Q4B057"/>
<name>A0A0Q4B057_9BACT</name>
<gene>
    <name evidence="1" type="ORF">AL399_06235</name>
</gene>
<protein>
    <submittedName>
        <fullName evidence="1">Uncharacterized protein</fullName>
    </submittedName>
</protein>
<dbReference type="PATRIC" id="fig|1702214.3.peg.539"/>
<evidence type="ECO:0000313" key="2">
    <source>
        <dbReference type="Proteomes" id="UP000054172"/>
    </source>
</evidence>
<proteinExistence type="predicted"/>
<keyword evidence="2" id="KW-1185">Reference proteome</keyword>
<dbReference type="Proteomes" id="UP000054172">
    <property type="component" value="Unassembled WGS sequence"/>
</dbReference>
<reference evidence="1" key="1">
    <citation type="submission" date="2015-08" db="EMBL/GenBank/DDBJ databases">
        <title>Candidatus Bacteriodes Periocalifornicus.</title>
        <authorList>
            <person name="McLean J.S."/>
            <person name="Kelley S."/>
        </authorList>
    </citation>
    <scope>NUCLEOTIDE SEQUENCE [LARGE SCALE GENOMIC DNA]</scope>
    <source>
        <strain evidence="1">12B</strain>
    </source>
</reference>
<organism evidence="1 2">
    <name type="scientific">Candidatus [Bacteroides] periocalifornicus</name>
    <dbReference type="NCBI Taxonomy" id="1702214"/>
    <lineage>
        <taxon>Bacteria</taxon>
        <taxon>Pseudomonadati</taxon>
        <taxon>Bacteroidota</taxon>
    </lineage>
</organism>
<accession>A0A0Q4B057</accession>